<dbReference type="STRING" id="126957.T1IKD7"/>
<evidence type="ECO:0000256" key="8">
    <source>
        <dbReference type="SAM" id="SignalP"/>
    </source>
</evidence>
<accession>T1IKD7</accession>
<dbReference type="PANTHER" id="PTHR15944">
    <property type="entry name" value="FARNESYLCYSTEINE LYASE"/>
    <property type="match status" value="1"/>
</dbReference>
<name>T1IKD7_STRMM</name>
<reference evidence="11" key="1">
    <citation type="submission" date="2011-05" db="EMBL/GenBank/DDBJ databases">
        <authorList>
            <person name="Richards S.R."/>
            <person name="Qu J."/>
            <person name="Jiang H."/>
            <person name="Jhangiani S.N."/>
            <person name="Agravi P."/>
            <person name="Goodspeed R."/>
            <person name="Gross S."/>
            <person name="Mandapat C."/>
            <person name="Jackson L."/>
            <person name="Mathew T."/>
            <person name="Pu L."/>
            <person name="Thornton R."/>
            <person name="Saada N."/>
            <person name="Wilczek-Boney K.B."/>
            <person name="Lee S."/>
            <person name="Kovar C."/>
            <person name="Wu Y."/>
            <person name="Scherer S.E."/>
            <person name="Worley K.C."/>
            <person name="Muzny D.M."/>
            <person name="Gibbs R."/>
        </authorList>
    </citation>
    <scope>NUCLEOTIDE SEQUENCE</scope>
    <source>
        <strain evidence="11">Brora</strain>
    </source>
</reference>
<dbReference type="PhylomeDB" id="T1IKD7"/>
<evidence type="ECO:0000256" key="7">
    <source>
        <dbReference type="ARBA" id="ARBA00023180"/>
    </source>
</evidence>
<evidence type="ECO:0000259" key="9">
    <source>
        <dbReference type="Pfam" id="PF07156"/>
    </source>
</evidence>
<dbReference type="Gene3D" id="3.50.50.60">
    <property type="entry name" value="FAD/NAD(P)-binding domain"/>
    <property type="match status" value="1"/>
</dbReference>
<dbReference type="Pfam" id="PF13450">
    <property type="entry name" value="NAD_binding_8"/>
    <property type="match status" value="1"/>
</dbReference>
<keyword evidence="4 8" id="KW-0732">Signal</keyword>
<evidence type="ECO:0000256" key="2">
    <source>
        <dbReference type="ARBA" id="ARBA00009967"/>
    </source>
</evidence>
<dbReference type="GO" id="GO:0030327">
    <property type="term" value="P:prenylated protein catabolic process"/>
    <property type="evidence" value="ECO:0007669"/>
    <property type="project" value="TreeGrafter"/>
</dbReference>
<feature type="chain" id="PRO_5004579273" description="Prenylcysteine lyase domain-containing protein" evidence="8">
    <location>
        <begin position="29"/>
        <end position="494"/>
    </location>
</feature>
<dbReference type="AlphaFoldDB" id="T1IKD7"/>
<keyword evidence="11" id="KW-1185">Reference proteome</keyword>
<feature type="domain" description="Prenylcysteine lyase" evidence="9">
    <location>
        <begin position="128"/>
        <end position="478"/>
    </location>
</feature>
<dbReference type="Proteomes" id="UP000014500">
    <property type="component" value="Unassembled WGS sequence"/>
</dbReference>
<evidence type="ECO:0000256" key="5">
    <source>
        <dbReference type="ARBA" id="ARBA00022827"/>
    </source>
</evidence>
<reference evidence="10" key="2">
    <citation type="submission" date="2015-02" db="UniProtKB">
        <authorList>
            <consortium name="EnsemblMetazoa"/>
        </authorList>
    </citation>
    <scope>IDENTIFICATION</scope>
</reference>
<keyword evidence="7" id="KW-0325">Glycoprotein</keyword>
<dbReference type="SUPFAM" id="SSF51905">
    <property type="entry name" value="FAD/NAD(P)-binding domain"/>
    <property type="match status" value="1"/>
</dbReference>
<protein>
    <recommendedName>
        <fullName evidence="9">Prenylcysteine lyase domain-containing protein</fullName>
    </recommendedName>
</protein>
<dbReference type="InterPro" id="IPR017046">
    <property type="entry name" value="Prenylcysteine_Oxase1"/>
</dbReference>
<dbReference type="InterPro" id="IPR010795">
    <property type="entry name" value="Prenylcys_lyase"/>
</dbReference>
<evidence type="ECO:0000256" key="4">
    <source>
        <dbReference type="ARBA" id="ARBA00022729"/>
    </source>
</evidence>
<dbReference type="GO" id="GO:0001735">
    <property type="term" value="F:prenylcysteine oxidase activity"/>
    <property type="evidence" value="ECO:0007669"/>
    <property type="project" value="InterPro"/>
</dbReference>
<keyword evidence="5" id="KW-0274">FAD</keyword>
<keyword evidence="6" id="KW-0560">Oxidoreductase</keyword>
<feature type="signal peptide" evidence="8">
    <location>
        <begin position="1"/>
        <end position="28"/>
    </location>
</feature>
<keyword evidence="3" id="KW-0285">Flavoprotein</keyword>
<dbReference type="EnsemblMetazoa" id="SMAR001384-RA">
    <property type="protein sequence ID" value="SMAR001384-PA"/>
    <property type="gene ID" value="SMAR001384"/>
</dbReference>
<dbReference type="eggNOG" id="ENOG502QSHJ">
    <property type="taxonomic scope" value="Eukaryota"/>
</dbReference>
<evidence type="ECO:0000313" key="10">
    <source>
        <dbReference type="EnsemblMetazoa" id="SMAR001384-PA"/>
    </source>
</evidence>
<dbReference type="OMA" id="INSSRWF"/>
<comment type="similarity">
    <text evidence="2">Belongs to the prenylcysteine oxidase family.</text>
</comment>
<dbReference type="Pfam" id="PF07156">
    <property type="entry name" value="Prenylcys_lyase"/>
    <property type="match status" value="1"/>
</dbReference>
<comment type="cofactor">
    <cofactor evidence="1">
        <name>FAD</name>
        <dbReference type="ChEBI" id="CHEBI:57692"/>
    </cofactor>
</comment>
<sequence length="494" mass="54656">MDSHAFKSRAFVGGSLLILLSKCLFSTAIPVNSAPRIGIVGAGIGGAMTAHFTRNLFGVDAKIDVYEKSHVGGRLSVVEFGGQKYEAGGSIIHERNRYMADIAKLLKLEHAPQPSWRSGLYNGKEFVFEESSFSYLTYVDLIWRYGLSIIKWNTLMSEMLNHFDNVYGFQEDGYAYTTVDQLLHAMNPEFVNMTQTTTSDFLEARGFSDTFIKEIATAAARVNYGQSTNINAFVGAASLAAAQPSLWSVEGGNYQLAEGALNLSKANLIPAKVSAVTLLSGGTYKISTTSPENSVDKEYDIVVVAAPQTKDLRSISFNGFSEPFDDKFFGRYHQTIATFVEGIVNSSHFGSQLQLAIPDGIISINFNLPYNCLARNYAVTVKDPDDAKMKSPKIYKLFSQKEMSNEQLDILFEERTAVKSVNWLAYPQYNPPEKLGDFKLHDFLYYTSAIEWAGSAMEMSAVAARNAALLAYNEYNDISKNDEVYTSSSIKTEL</sequence>
<evidence type="ECO:0000256" key="3">
    <source>
        <dbReference type="ARBA" id="ARBA00022630"/>
    </source>
</evidence>
<evidence type="ECO:0000256" key="6">
    <source>
        <dbReference type="ARBA" id="ARBA00023002"/>
    </source>
</evidence>
<dbReference type="HOGENOM" id="CLU_021176_1_0_1"/>
<dbReference type="InterPro" id="IPR036188">
    <property type="entry name" value="FAD/NAD-bd_sf"/>
</dbReference>
<dbReference type="GO" id="GO:0030328">
    <property type="term" value="P:prenylcysteine catabolic process"/>
    <property type="evidence" value="ECO:0007669"/>
    <property type="project" value="InterPro"/>
</dbReference>
<organism evidence="10 11">
    <name type="scientific">Strigamia maritima</name>
    <name type="common">European centipede</name>
    <name type="synonym">Geophilus maritimus</name>
    <dbReference type="NCBI Taxonomy" id="126957"/>
    <lineage>
        <taxon>Eukaryota</taxon>
        <taxon>Metazoa</taxon>
        <taxon>Ecdysozoa</taxon>
        <taxon>Arthropoda</taxon>
        <taxon>Myriapoda</taxon>
        <taxon>Chilopoda</taxon>
        <taxon>Pleurostigmophora</taxon>
        <taxon>Geophilomorpha</taxon>
        <taxon>Linotaeniidae</taxon>
        <taxon>Strigamia</taxon>
    </lineage>
</organism>
<proteinExistence type="inferred from homology"/>
<evidence type="ECO:0000313" key="11">
    <source>
        <dbReference type="Proteomes" id="UP000014500"/>
    </source>
</evidence>
<dbReference type="PANTHER" id="PTHR15944:SF0">
    <property type="entry name" value="PRENYLCYSTEINE LYASE DOMAIN-CONTAINING PROTEIN"/>
    <property type="match status" value="1"/>
</dbReference>
<dbReference type="EMBL" id="JH430495">
    <property type="status" value="NOT_ANNOTATED_CDS"/>
    <property type="molecule type" value="Genomic_DNA"/>
</dbReference>
<evidence type="ECO:0000256" key="1">
    <source>
        <dbReference type="ARBA" id="ARBA00001974"/>
    </source>
</evidence>